<evidence type="ECO:0000313" key="1">
    <source>
        <dbReference type="EMBL" id="KKM16302.1"/>
    </source>
</evidence>
<comment type="caution">
    <text evidence="1">The sequence shown here is derived from an EMBL/GenBank/DDBJ whole genome shotgun (WGS) entry which is preliminary data.</text>
</comment>
<proteinExistence type="predicted"/>
<protein>
    <submittedName>
        <fullName evidence="1">Uncharacterized protein</fullName>
    </submittedName>
</protein>
<name>A0A0F9HM99_9ZZZZ</name>
<dbReference type="AlphaFoldDB" id="A0A0F9HM99"/>
<organism evidence="1">
    <name type="scientific">marine sediment metagenome</name>
    <dbReference type="NCBI Taxonomy" id="412755"/>
    <lineage>
        <taxon>unclassified sequences</taxon>
        <taxon>metagenomes</taxon>
        <taxon>ecological metagenomes</taxon>
    </lineage>
</organism>
<accession>A0A0F9HM99</accession>
<dbReference type="EMBL" id="LAZR01014704">
    <property type="protein sequence ID" value="KKM16302.1"/>
    <property type="molecule type" value="Genomic_DNA"/>
</dbReference>
<gene>
    <name evidence="1" type="ORF">LCGC14_1687210</name>
</gene>
<sequence>MENVIAKIHNKNDEPVTFSAQSWETVTPSDTTRLAIGQLFVGTGGNIAVLAKDASSPETFKNVLDGSFLPINVVAVYSTNTTASDILILR</sequence>
<reference evidence="1" key="1">
    <citation type="journal article" date="2015" name="Nature">
        <title>Complex archaea that bridge the gap between prokaryotes and eukaryotes.</title>
        <authorList>
            <person name="Spang A."/>
            <person name="Saw J.H."/>
            <person name="Jorgensen S.L."/>
            <person name="Zaremba-Niedzwiedzka K."/>
            <person name="Martijn J."/>
            <person name="Lind A.E."/>
            <person name="van Eijk R."/>
            <person name="Schleper C."/>
            <person name="Guy L."/>
            <person name="Ettema T.J."/>
        </authorList>
    </citation>
    <scope>NUCLEOTIDE SEQUENCE</scope>
</reference>